<dbReference type="GO" id="GO:0046983">
    <property type="term" value="F:protein dimerization activity"/>
    <property type="evidence" value="ECO:0007669"/>
    <property type="project" value="InterPro"/>
</dbReference>
<dbReference type="PANTHER" id="PTHR46481:SF10">
    <property type="entry name" value="ZINC FINGER BED DOMAIN-CONTAINING PROTEIN 39"/>
    <property type="match status" value="1"/>
</dbReference>
<dbReference type="AlphaFoldDB" id="A0A8M1H723"/>
<keyword evidence="2" id="KW-0479">Metal-binding</keyword>
<dbReference type="InterPro" id="IPR012337">
    <property type="entry name" value="RNaseH-like_sf"/>
</dbReference>
<evidence type="ECO:0000313" key="8">
    <source>
        <dbReference type="RefSeq" id="XP_040924231.1"/>
    </source>
</evidence>
<organism evidence="7 8">
    <name type="scientific">Betta splendens</name>
    <name type="common">Siamese fighting fish</name>
    <dbReference type="NCBI Taxonomy" id="158456"/>
    <lineage>
        <taxon>Eukaryota</taxon>
        <taxon>Metazoa</taxon>
        <taxon>Chordata</taxon>
        <taxon>Craniata</taxon>
        <taxon>Vertebrata</taxon>
        <taxon>Euteleostomi</taxon>
        <taxon>Actinopterygii</taxon>
        <taxon>Neopterygii</taxon>
        <taxon>Teleostei</taxon>
        <taxon>Neoteleostei</taxon>
        <taxon>Acanthomorphata</taxon>
        <taxon>Anabantaria</taxon>
        <taxon>Anabantiformes</taxon>
        <taxon>Anabantoidei</taxon>
        <taxon>Osphronemidae</taxon>
        <taxon>Betta</taxon>
    </lineage>
</organism>
<dbReference type="InterPro" id="IPR008906">
    <property type="entry name" value="HATC_C_dom"/>
</dbReference>
<keyword evidence="4" id="KW-0862">Zinc</keyword>
<evidence type="ECO:0000256" key="1">
    <source>
        <dbReference type="ARBA" id="ARBA00004123"/>
    </source>
</evidence>
<evidence type="ECO:0000256" key="2">
    <source>
        <dbReference type="ARBA" id="ARBA00022723"/>
    </source>
</evidence>
<dbReference type="OrthoDB" id="1869581at2759"/>
<keyword evidence="7" id="KW-1185">Reference proteome</keyword>
<dbReference type="Pfam" id="PF05699">
    <property type="entry name" value="Dimer_Tnp_hAT"/>
    <property type="match status" value="1"/>
</dbReference>
<keyword evidence="5" id="KW-0539">Nucleus</keyword>
<dbReference type="SUPFAM" id="SSF53098">
    <property type="entry name" value="Ribonuclease H-like"/>
    <property type="match status" value="1"/>
</dbReference>
<dbReference type="GO" id="GO:0008270">
    <property type="term" value="F:zinc ion binding"/>
    <property type="evidence" value="ECO:0007669"/>
    <property type="project" value="UniProtKB-KW"/>
</dbReference>
<evidence type="ECO:0000256" key="3">
    <source>
        <dbReference type="ARBA" id="ARBA00022771"/>
    </source>
</evidence>
<keyword evidence="3" id="KW-0863">Zinc-finger</keyword>
<name>A0A8M1H723_BETSP</name>
<accession>A0A8M1H723</accession>
<dbReference type="Proteomes" id="UP000515150">
    <property type="component" value="Chromosome 17"/>
</dbReference>
<dbReference type="GeneID" id="114844398"/>
<dbReference type="InterPro" id="IPR052035">
    <property type="entry name" value="ZnF_BED_domain_contain"/>
</dbReference>
<evidence type="ECO:0000259" key="6">
    <source>
        <dbReference type="Pfam" id="PF05699"/>
    </source>
</evidence>
<evidence type="ECO:0000256" key="5">
    <source>
        <dbReference type="ARBA" id="ARBA00023242"/>
    </source>
</evidence>
<proteinExistence type="predicted"/>
<feature type="domain" description="HAT C-terminal dimerisation" evidence="6">
    <location>
        <begin position="504"/>
        <end position="584"/>
    </location>
</feature>
<dbReference type="GO" id="GO:0005634">
    <property type="term" value="C:nucleus"/>
    <property type="evidence" value="ECO:0007669"/>
    <property type="project" value="UniProtKB-SubCell"/>
</dbReference>
<sequence length="584" mass="66359">MGPATPMRQRMRQVRRAKRRADACIGLRESRDRYSYRIGHVTCISGAPNCVYKEAHTSTGFIYQKQFLNIYQRLTNSSGIMEPPPAKRKVSAVWDHFDLLSENKTIKQMVAKKYEEEKERVKMEVQQAVAVSITADMWTSVNMEAYLALTCHYINENLQLCTSVLGVKYFPQSHTADNLAQVKRGMMEDWAITNKVKCFVTDAAPNMIASTRQLQIRHSICIAHSLNLLVRKSCDQVPTLTSIRHKARNIVTYFRSSTTAKEKLAQVQQQMGRPTLKLINEVPTRWNSTYEMLSRLHDEREPVWVSLASLNTVLTPLTADEYTIIGETLLVLAPFHQATVELSEERRVSGSKVIPMMKMLYFALERSALTLHTQAAIHLHEHLKHRVTDTASNLESLSVMTLATLLDPRFKSLGFRSSSKFNEAVTRLRSECASVIGRTNEPQPGPSSQQLSAPTSGMLFSIICMLFFGNHVLKCHFFSDNLWQDFDIEVGRQTTSATADAIQEVQRYLAEGNIARSQDPLKYWDNHKSLYPNLFNLALQFLCTPASSVPCERVFSAAGEIVSKKRNRLNFKTLEKLIFLNKNL</sequence>
<comment type="subcellular location">
    <subcellularLocation>
        <location evidence="1">Nucleus</location>
    </subcellularLocation>
</comment>
<evidence type="ECO:0000313" key="7">
    <source>
        <dbReference type="Proteomes" id="UP000515150"/>
    </source>
</evidence>
<reference evidence="8" key="1">
    <citation type="submission" date="2025-08" db="UniProtKB">
        <authorList>
            <consortium name="RefSeq"/>
        </authorList>
    </citation>
    <scope>IDENTIFICATION</scope>
</reference>
<protein>
    <submittedName>
        <fullName evidence="8">E3 SUMO-protein ligase ZBED1-like isoform X1</fullName>
    </submittedName>
</protein>
<gene>
    <name evidence="8" type="primary">LOC114844398</name>
</gene>
<evidence type="ECO:0000256" key="4">
    <source>
        <dbReference type="ARBA" id="ARBA00022833"/>
    </source>
</evidence>
<dbReference type="RefSeq" id="XP_040924231.1">
    <property type="nucleotide sequence ID" value="XM_041068297.2"/>
</dbReference>
<dbReference type="PANTHER" id="PTHR46481">
    <property type="entry name" value="ZINC FINGER BED DOMAIN-CONTAINING PROTEIN 4"/>
    <property type="match status" value="1"/>
</dbReference>